<comment type="similarity">
    <text evidence="1">Belongs to the N-acetylmuramoyl-L-alanine amidase 2 family.</text>
</comment>
<dbReference type="RefSeq" id="WP_222980518.1">
    <property type="nucleotide sequence ID" value="NZ_JAINVZ010000018.1"/>
</dbReference>
<feature type="compositionally biased region" description="Basic and acidic residues" evidence="2">
    <location>
        <begin position="255"/>
        <end position="266"/>
    </location>
</feature>
<evidence type="ECO:0000313" key="6">
    <source>
        <dbReference type="Proteomes" id="UP001198565"/>
    </source>
</evidence>
<feature type="region of interest" description="Disordered" evidence="2">
    <location>
        <begin position="185"/>
        <end position="270"/>
    </location>
</feature>
<keyword evidence="3" id="KW-0732">Signal</keyword>
<dbReference type="Gene3D" id="3.40.80.10">
    <property type="entry name" value="Peptidoglycan recognition protein-like"/>
    <property type="match status" value="1"/>
</dbReference>
<dbReference type="SUPFAM" id="SSF55846">
    <property type="entry name" value="N-acetylmuramoyl-L-alanine amidase-like"/>
    <property type="match status" value="1"/>
</dbReference>
<accession>A0ABS7R168</accession>
<dbReference type="SMART" id="SM00701">
    <property type="entry name" value="PGRP"/>
    <property type="match status" value="1"/>
</dbReference>
<evidence type="ECO:0000256" key="2">
    <source>
        <dbReference type="SAM" id="MobiDB-lite"/>
    </source>
</evidence>
<feature type="chain" id="PRO_5047409485" evidence="3">
    <location>
        <begin position="32"/>
        <end position="465"/>
    </location>
</feature>
<dbReference type="CDD" id="cd06583">
    <property type="entry name" value="PGRP"/>
    <property type="match status" value="1"/>
</dbReference>
<dbReference type="PANTHER" id="PTHR11022">
    <property type="entry name" value="PEPTIDOGLYCAN RECOGNITION PROTEIN"/>
    <property type="match status" value="1"/>
</dbReference>
<evidence type="ECO:0000256" key="3">
    <source>
        <dbReference type="SAM" id="SignalP"/>
    </source>
</evidence>
<dbReference type="InterPro" id="IPR006619">
    <property type="entry name" value="PGRP_domain_met/bac"/>
</dbReference>
<keyword evidence="6" id="KW-1185">Reference proteome</keyword>
<comment type="caution">
    <text evidence="5">The sequence shown here is derived from an EMBL/GenBank/DDBJ whole genome shotgun (WGS) entry which is preliminary data.</text>
</comment>
<dbReference type="InterPro" id="IPR002502">
    <property type="entry name" value="Amidase_domain"/>
</dbReference>
<evidence type="ECO:0000313" key="5">
    <source>
        <dbReference type="EMBL" id="MBY8887789.1"/>
    </source>
</evidence>
<organism evidence="5 6">
    <name type="scientific">Streptantibioticus parmotrematis</name>
    <dbReference type="NCBI Taxonomy" id="2873249"/>
    <lineage>
        <taxon>Bacteria</taxon>
        <taxon>Bacillati</taxon>
        <taxon>Actinomycetota</taxon>
        <taxon>Actinomycetes</taxon>
        <taxon>Kitasatosporales</taxon>
        <taxon>Streptomycetaceae</taxon>
        <taxon>Streptantibioticus</taxon>
    </lineage>
</organism>
<proteinExistence type="inferred from homology"/>
<evidence type="ECO:0000259" key="4">
    <source>
        <dbReference type="SMART" id="SM00701"/>
    </source>
</evidence>
<dbReference type="Pfam" id="PF01510">
    <property type="entry name" value="Amidase_2"/>
    <property type="match status" value="1"/>
</dbReference>
<dbReference type="PROSITE" id="PS51257">
    <property type="entry name" value="PROKAR_LIPOPROTEIN"/>
    <property type="match status" value="1"/>
</dbReference>
<feature type="compositionally biased region" description="Low complexity" evidence="2">
    <location>
        <begin position="190"/>
        <end position="217"/>
    </location>
</feature>
<name>A0ABS7R168_9ACTN</name>
<dbReference type="InterPro" id="IPR015510">
    <property type="entry name" value="PGRP"/>
</dbReference>
<dbReference type="Proteomes" id="UP001198565">
    <property type="component" value="Unassembled WGS sequence"/>
</dbReference>
<dbReference type="EMBL" id="JAINVZ010000018">
    <property type="protein sequence ID" value="MBY8887789.1"/>
    <property type="molecule type" value="Genomic_DNA"/>
</dbReference>
<gene>
    <name evidence="5" type="ORF">K7472_23530</name>
</gene>
<sequence length="465" mass="47619">MRAFIASTVGAACACTAAFALPLIMSAGASAHGSRGAASPVRLADASDAAGSTRYQPLIRLGPPAATGSGARARAAAAVQGVRTEAVRPFSLIGVTWNDGTTELNGTVRVRTRSVATGAWSGWQTLENSDDVPDYDSPERASGHVRGATAPLWVGDSDGVQVQVTPAAPASGRAAVPALPKGLRVDMVDPGGPSVRAAAPSAAPLDSQSAAAEQPSAPATPPAPSTTASTSAAPAAPAASTAASTSASPSASQQPDDRAEGDEAAHAARPRIVTRAGWGADEGIRERAFEYTYTVKAAFVHHTATGNDYSCSQAPAIIRGIYRYHVKSEGWRDIGYNFLIDKCGTIYEGRAGGVTRAVQGAHTLGFNTDTTGIAVIGTFSTVRPSAAAVSALEHLTAWKLGLTGVNADAKTTLVSGGSNKYRKGARVSFWTISGHRDGFATECPGTKLYDELPAIRRAAAKLQGR</sequence>
<feature type="compositionally biased region" description="Low complexity" evidence="2">
    <location>
        <begin position="225"/>
        <end position="254"/>
    </location>
</feature>
<reference evidence="5 6" key="1">
    <citation type="submission" date="2021-08" db="EMBL/GenBank/DDBJ databases">
        <title>Streptomyces sp. PTM05 isolated from lichen.</title>
        <authorList>
            <person name="Somphong A."/>
            <person name="Phongsopitanun W."/>
            <person name="Tanasupawat S."/>
        </authorList>
    </citation>
    <scope>NUCLEOTIDE SEQUENCE [LARGE SCALE GENOMIC DNA]</scope>
    <source>
        <strain evidence="5 6">Ptm05</strain>
    </source>
</reference>
<dbReference type="InterPro" id="IPR036505">
    <property type="entry name" value="Amidase/PGRP_sf"/>
</dbReference>
<dbReference type="PANTHER" id="PTHR11022:SF41">
    <property type="entry name" value="PEPTIDOGLYCAN-RECOGNITION PROTEIN LC-RELATED"/>
    <property type="match status" value="1"/>
</dbReference>
<feature type="signal peptide" evidence="3">
    <location>
        <begin position="1"/>
        <end position="31"/>
    </location>
</feature>
<evidence type="ECO:0000256" key="1">
    <source>
        <dbReference type="ARBA" id="ARBA00007553"/>
    </source>
</evidence>
<protein>
    <submittedName>
        <fullName evidence="5">Peptidoglycan recognition protein</fullName>
    </submittedName>
</protein>
<feature type="domain" description="Peptidoglycan recognition protein family" evidence="4">
    <location>
        <begin position="270"/>
        <end position="418"/>
    </location>
</feature>